<name>F5Z5I5_ALTNA</name>
<evidence type="ECO:0000313" key="2">
    <source>
        <dbReference type="Proteomes" id="UP000000683"/>
    </source>
</evidence>
<dbReference type="Pfam" id="PF14350">
    <property type="entry name" value="Beta_protein"/>
    <property type="match status" value="1"/>
</dbReference>
<dbReference type="RefSeq" id="WP_013785830.1">
    <property type="nucleotide sequence ID" value="NC_015554.1"/>
</dbReference>
<sequence length="351" mass="40059">MNKYTPFLKFKVAEIGALKALEDSELSSITPFFDLATKNDITANDLENTITKGVRKYELNFKRANGFYIDDYDIDDSIRIQGAIVYEFLIDTFQKIDFIPVVGLDRTDSRNNSVLSSLVISDTVAIRLNQDDFVSYNLIEDEISDLIADMGEKFDKFHLILDCRLCIGADSVELSNRLIMFIKLIVQEHRFDKIIITGSSISPSIADILSVCTEETLARVECEVFDLVNQELSLELEFGDYTVISPNYSDVNIPQNALRKVMTPKVIYSYKNKHHFLRGGAIETHPRGAKQYDDMCKKLVSYAFFRKRNYSFGDKYLEDKSRSVGADALPHSIGKYLINAHMTYMINDYPV</sequence>
<dbReference type="AlphaFoldDB" id="F5Z5I5"/>
<dbReference type="HOGENOM" id="CLU_062173_0_1_6"/>
<protein>
    <submittedName>
        <fullName evidence="1">Phage-related protein</fullName>
    </submittedName>
</protein>
<dbReference type="InterPro" id="IPR025683">
    <property type="entry name" value="Protein_beta"/>
</dbReference>
<dbReference type="EMBL" id="CP002339">
    <property type="protein sequence ID" value="AEF04911.1"/>
    <property type="molecule type" value="Genomic_DNA"/>
</dbReference>
<proteinExistence type="predicted"/>
<dbReference type="Proteomes" id="UP000000683">
    <property type="component" value="Chromosome"/>
</dbReference>
<accession>F5Z5I5</accession>
<evidence type="ECO:0000313" key="1">
    <source>
        <dbReference type="EMBL" id="AEF04911.1"/>
    </source>
</evidence>
<reference evidence="1 2" key="1">
    <citation type="journal article" date="2011" name="J. Bacteriol.">
        <title>Complete genome sequence of the polycyclic aromatic hydrocarbon-degrading bacterium Alteromonas sp. strain SN2.</title>
        <authorList>
            <person name="Jin H.M."/>
            <person name="Jeong H."/>
            <person name="Moon E.J."/>
            <person name="Math R.K."/>
            <person name="Lee K."/>
            <person name="Kim H.J."/>
            <person name="Jeon C.O."/>
            <person name="Oh T.K."/>
            <person name="Kim J.F."/>
        </authorList>
    </citation>
    <scope>NUCLEOTIDE SEQUENCE [LARGE SCALE GENOMIC DNA]</scope>
    <source>
        <strain evidence="2">JCM 17741 / KACC 18427 / KCTC 11700BP / SN2</strain>
    </source>
</reference>
<gene>
    <name evidence="1" type="ordered locus">ambt_17030</name>
</gene>
<dbReference type="KEGG" id="alt:ambt_17030"/>
<organism evidence="1 2">
    <name type="scientific">Alteromonas naphthalenivorans</name>
    <dbReference type="NCBI Taxonomy" id="715451"/>
    <lineage>
        <taxon>Bacteria</taxon>
        <taxon>Pseudomonadati</taxon>
        <taxon>Pseudomonadota</taxon>
        <taxon>Gammaproteobacteria</taxon>
        <taxon>Alteromonadales</taxon>
        <taxon>Alteromonadaceae</taxon>
        <taxon>Alteromonas/Salinimonas group</taxon>
        <taxon>Alteromonas</taxon>
    </lineage>
</organism>
<keyword evidence="2" id="KW-1185">Reference proteome</keyword>
<dbReference type="OrthoDB" id="9134374at2"/>
<dbReference type="eggNOG" id="ENOG5032FKQ">
    <property type="taxonomic scope" value="Bacteria"/>
</dbReference>